<dbReference type="GO" id="GO:0008270">
    <property type="term" value="F:zinc ion binding"/>
    <property type="evidence" value="ECO:0007669"/>
    <property type="project" value="TreeGrafter"/>
</dbReference>
<feature type="binding site" evidence="10">
    <location>
        <position position="272"/>
    </location>
    <ligand>
        <name>5-aminolevulinate</name>
        <dbReference type="ChEBI" id="CHEBI:356416"/>
        <label>2</label>
    </ligand>
</feature>
<proteinExistence type="inferred from homology"/>
<keyword evidence="16" id="KW-1185">Reference proteome</keyword>
<dbReference type="EC" id="4.2.1.24" evidence="3 13"/>
<dbReference type="SMART" id="SM01004">
    <property type="entry name" value="ALAD"/>
    <property type="match status" value="1"/>
</dbReference>
<evidence type="ECO:0000256" key="10">
    <source>
        <dbReference type="PIRSR" id="PIRSR001415-2"/>
    </source>
</evidence>
<evidence type="ECO:0000256" key="2">
    <source>
        <dbReference type="ARBA" id="ARBA00008055"/>
    </source>
</evidence>
<comment type="pathway">
    <text evidence="1">Porphyrin-containing compound metabolism; protoporphyrin-IX biosynthesis; coproporphyrinogen-III from 5-aminolevulinate: step 1/4.</text>
</comment>
<keyword evidence="11" id="KW-0862">Zinc</keyword>
<dbReference type="RefSeq" id="WP_060793934.1">
    <property type="nucleotide sequence ID" value="NZ_KQ956575.1"/>
</dbReference>
<evidence type="ECO:0000313" key="15">
    <source>
        <dbReference type="EMBL" id="KXA12520.1"/>
    </source>
</evidence>
<evidence type="ECO:0000256" key="3">
    <source>
        <dbReference type="ARBA" id="ARBA00012053"/>
    </source>
</evidence>
<comment type="catalytic activity">
    <reaction evidence="8 13">
        <text>2 5-aminolevulinate = porphobilinogen + 2 H2O + H(+)</text>
        <dbReference type="Rhea" id="RHEA:24064"/>
        <dbReference type="ChEBI" id="CHEBI:15377"/>
        <dbReference type="ChEBI" id="CHEBI:15378"/>
        <dbReference type="ChEBI" id="CHEBI:58126"/>
        <dbReference type="ChEBI" id="CHEBI:356416"/>
        <dbReference type="EC" id="4.2.1.24"/>
    </reaction>
</comment>
<keyword evidence="7 13" id="KW-0627">Porphyrin biosynthesis</keyword>
<dbReference type="InterPro" id="IPR030656">
    <property type="entry name" value="ALAD_AS"/>
</dbReference>
<dbReference type="STRING" id="134605.HMPREF3206_01708"/>
<evidence type="ECO:0000256" key="9">
    <source>
        <dbReference type="PIRSR" id="PIRSR001415-1"/>
    </source>
</evidence>
<comment type="subunit">
    <text evidence="13">Homooctamer.</text>
</comment>
<evidence type="ECO:0000256" key="7">
    <source>
        <dbReference type="ARBA" id="ARBA00023244"/>
    </source>
</evidence>
<name>A0A133N888_9FUSO</name>
<dbReference type="PANTHER" id="PTHR11458">
    <property type="entry name" value="DELTA-AMINOLEVULINIC ACID DEHYDRATASE"/>
    <property type="match status" value="1"/>
</dbReference>
<dbReference type="InterPro" id="IPR001731">
    <property type="entry name" value="ALAD"/>
</dbReference>
<sequence>MFQRTRRLRSSAILREMLQNVHLSLQDLIYPIFVEEGENKKEEISSMPGQYRYSIDRLPELLEDCRELGIKALLLFGIPNHKDEVGSEAYHSHGIVQKALQFIKENYGDQFLLITDVCMCEYTSHGHCGILHEKEVDNDTTLQFLSKIALSHAQAGADIVAPSDMMDGRVQAIRATLDENGFSYIPIMAYSVKYASSFYGPFRDAADSTPSFGDRKSYQMDFQNDKEFYQEVLSDIEEGADFIMVKPGMPYLDVLHAVKERISLPLVSYQVSGEYSMIKAAALQGWIDEKKIVLESILAFKRAGADLIITYYALEIAAWLKENRK</sequence>
<dbReference type="EMBL" id="LRPX01000098">
    <property type="protein sequence ID" value="KXA12520.1"/>
    <property type="molecule type" value="Genomic_DNA"/>
</dbReference>
<dbReference type="Gene3D" id="3.20.20.70">
    <property type="entry name" value="Aldolase class I"/>
    <property type="match status" value="1"/>
</dbReference>
<dbReference type="PRINTS" id="PR00144">
    <property type="entry name" value="DALDHYDRTASE"/>
</dbReference>
<dbReference type="CDD" id="cd00384">
    <property type="entry name" value="ALAD_PBGS"/>
    <property type="match status" value="1"/>
</dbReference>
<evidence type="ECO:0000256" key="1">
    <source>
        <dbReference type="ARBA" id="ARBA00004694"/>
    </source>
</evidence>
<evidence type="ECO:0000256" key="11">
    <source>
        <dbReference type="PIRSR" id="PIRSR001415-3"/>
    </source>
</evidence>
<evidence type="ECO:0000256" key="8">
    <source>
        <dbReference type="ARBA" id="ARBA00047651"/>
    </source>
</evidence>
<comment type="caution">
    <text evidence="15">The sequence shown here is derived from an EMBL/GenBank/DDBJ whole genome shotgun (WGS) entry which is preliminary data.</text>
</comment>
<evidence type="ECO:0000313" key="16">
    <source>
        <dbReference type="Proteomes" id="UP000070617"/>
    </source>
</evidence>
<dbReference type="GO" id="GO:0006782">
    <property type="term" value="P:protoporphyrinogen IX biosynthetic process"/>
    <property type="evidence" value="ECO:0007669"/>
    <property type="project" value="UniProtKB-UniPathway"/>
</dbReference>
<protein>
    <recommendedName>
        <fullName evidence="4 13">Delta-aminolevulinic acid dehydratase</fullName>
        <ecNumber evidence="3 13">4.2.1.24</ecNumber>
    </recommendedName>
</protein>
<evidence type="ECO:0000256" key="6">
    <source>
        <dbReference type="ARBA" id="ARBA00023239"/>
    </source>
</evidence>
<feature type="binding site" evidence="11">
    <location>
        <position position="118"/>
    </location>
    <ligand>
        <name>Zn(2+)</name>
        <dbReference type="ChEBI" id="CHEBI:29105"/>
        <note>catalytic</note>
    </ligand>
</feature>
<organism evidence="15 16">
    <name type="scientific">Fusobacterium equinum</name>
    <dbReference type="NCBI Taxonomy" id="134605"/>
    <lineage>
        <taxon>Bacteria</taxon>
        <taxon>Fusobacteriati</taxon>
        <taxon>Fusobacteriota</taxon>
        <taxon>Fusobacteriia</taxon>
        <taxon>Fusobacteriales</taxon>
        <taxon>Fusobacteriaceae</taxon>
        <taxon>Fusobacterium</taxon>
    </lineage>
</organism>
<feature type="active site" description="Schiff-base intermediate with substrate" evidence="9">
    <location>
        <position position="193"/>
    </location>
</feature>
<comment type="similarity">
    <text evidence="2 14">Belongs to the ALAD family.</text>
</comment>
<keyword evidence="12" id="KW-0460">Magnesium</keyword>
<dbReference type="NCBIfam" id="NF006762">
    <property type="entry name" value="PRK09283.1"/>
    <property type="match status" value="1"/>
</dbReference>
<reference evidence="16" key="1">
    <citation type="submission" date="2016-01" db="EMBL/GenBank/DDBJ databases">
        <authorList>
            <person name="Mitreva M."/>
            <person name="Pepin K.H."/>
            <person name="Mihindukulasuriya K.A."/>
            <person name="Fulton R."/>
            <person name="Fronick C."/>
            <person name="O'Laughlin M."/>
            <person name="Miner T."/>
            <person name="Herter B."/>
            <person name="Rosa B.A."/>
            <person name="Cordes M."/>
            <person name="Tomlinson C."/>
            <person name="Wollam A."/>
            <person name="Palsikar V.B."/>
            <person name="Mardis E.R."/>
            <person name="Wilson R.K."/>
        </authorList>
    </citation>
    <scope>NUCLEOTIDE SEQUENCE [LARGE SCALE GENOMIC DNA]</scope>
    <source>
        <strain evidence="16">CMW8396</strain>
    </source>
</reference>
<dbReference type="GO" id="GO:0005829">
    <property type="term" value="C:cytosol"/>
    <property type="evidence" value="ECO:0007669"/>
    <property type="project" value="TreeGrafter"/>
</dbReference>
<dbReference type="UniPathway" id="UPA00251">
    <property type="reaction ID" value="UER00318"/>
</dbReference>
<dbReference type="SUPFAM" id="SSF51569">
    <property type="entry name" value="Aldolase"/>
    <property type="match status" value="1"/>
</dbReference>
<evidence type="ECO:0000256" key="14">
    <source>
        <dbReference type="RuleBase" id="RU004161"/>
    </source>
</evidence>
<dbReference type="PANTHER" id="PTHR11458:SF0">
    <property type="entry name" value="DELTA-AMINOLEVULINIC ACID DEHYDRATASE"/>
    <property type="match status" value="1"/>
</dbReference>
<feature type="binding site" evidence="12">
    <location>
        <position position="231"/>
    </location>
    <ligand>
        <name>Mg(2+)</name>
        <dbReference type="ChEBI" id="CHEBI:18420"/>
    </ligand>
</feature>
<feature type="binding site" evidence="11">
    <location>
        <position position="120"/>
    </location>
    <ligand>
        <name>Zn(2+)</name>
        <dbReference type="ChEBI" id="CHEBI:29105"/>
        <note>catalytic</note>
    </ligand>
</feature>
<feature type="binding site" evidence="10">
    <location>
        <position position="203"/>
    </location>
    <ligand>
        <name>5-aminolevulinate</name>
        <dbReference type="ChEBI" id="CHEBI:356416"/>
        <label>1</label>
    </ligand>
</feature>
<evidence type="ECO:0000256" key="5">
    <source>
        <dbReference type="ARBA" id="ARBA00023133"/>
    </source>
</evidence>
<feature type="active site" description="Schiff-base intermediate with substrate" evidence="9">
    <location>
        <position position="246"/>
    </location>
</feature>
<gene>
    <name evidence="15" type="ORF">HMPREF3206_01708</name>
</gene>
<dbReference type="FunFam" id="3.20.20.70:FF:000019">
    <property type="entry name" value="Delta-aminolevulinic acid dehydratase"/>
    <property type="match status" value="1"/>
</dbReference>
<evidence type="ECO:0000256" key="4">
    <source>
        <dbReference type="ARBA" id="ARBA00020771"/>
    </source>
</evidence>
<evidence type="ECO:0000256" key="13">
    <source>
        <dbReference type="RuleBase" id="RU000515"/>
    </source>
</evidence>
<keyword evidence="11" id="KW-0479">Metal-binding</keyword>
<dbReference type="PROSITE" id="PS00169">
    <property type="entry name" value="D_ALA_DEHYDRATASE"/>
    <property type="match status" value="1"/>
</dbReference>
<feature type="binding site" evidence="10">
    <location>
        <position position="215"/>
    </location>
    <ligand>
        <name>5-aminolevulinate</name>
        <dbReference type="ChEBI" id="CHEBI:356416"/>
        <label>1</label>
    </ligand>
</feature>
<dbReference type="PIRSF" id="PIRSF001415">
    <property type="entry name" value="Porphbilin_synth"/>
    <property type="match status" value="1"/>
</dbReference>
<keyword evidence="5" id="KW-0350">Heme biosynthesis</keyword>
<dbReference type="InterPro" id="IPR013785">
    <property type="entry name" value="Aldolase_TIM"/>
</dbReference>
<dbReference type="Proteomes" id="UP000070617">
    <property type="component" value="Unassembled WGS sequence"/>
</dbReference>
<feature type="binding site" evidence="10">
    <location>
        <position position="311"/>
    </location>
    <ligand>
        <name>5-aminolevulinate</name>
        <dbReference type="ChEBI" id="CHEBI:356416"/>
        <label>2</label>
    </ligand>
</feature>
<dbReference type="PATRIC" id="fig|134605.3.peg.1689"/>
<accession>A0A133N888</accession>
<dbReference type="Pfam" id="PF00490">
    <property type="entry name" value="ALAD"/>
    <property type="match status" value="1"/>
</dbReference>
<dbReference type="GO" id="GO:0004655">
    <property type="term" value="F:porphobilinogen synthase activity"/>
    <property type="evidence" value="ECO:0007669"/>
    <property type="project" value="UniProtKB-EC"/>
</dbReference>
<evidence type="ECO:0000256" key="12">
    <source>
        <dbReference type="PIRSR" id="PIRSR001415-5"/>
    </source>
</evidence>
<feature type="binding site" evidence="11">
    <location>
        <position position="128"/>
    </location>
    <ligand>
        <name>Zn(2+)</name>
        <dbReference type="ChEBI" id="CHEBI:29105"/>
        <note>catalytic</note>
    </ligand>
</feature>
<keyword evidence="6 13" id="KW-0456">Lyase</keyword>
<dbReference type="AlphaFoldDB" id="A0A133N888"/>